<sequence>MNSYELITHDRTSGWNPQSDAVNAVNLYGMRPAEVAAQAGDVREFAAIVAHPDFDPSGARPLFFAEVGRLSDGYGDARFARLRPELDAYKARFLSNLS</sequence>
<dbReference type="EMBL" id="JAALDK010000004">
    <property type="protein sequence ID" value="NUY06215.1"/>
    <property type="molecule type" value="Genomic_DNA"/>
</dbReference>
<protein>
    <submittedName>
        <fullName evidence="1">Uncharacterized protein</fullName>
    </submittedName>
</protein>
<organism evidence="1 2">
    <name type="scientific">Paraburkholderia youngii</name>
    <dbReference type="NCBI Taxonomy" id="2782701"/>
    <lineage>
        <taxon>Bacteria</taxon>
        <taxon>Pseudomonadati</taxon>
        <taxon>Pseudomonadota</taxon>
        <taxon>Betaproteobacteria</taxon>
        <taxon>Burkholderiales</taxon>
        <taxon>Burkholderiaceae</taxon>
        <taxon>Paraburkholderia</taxon>
    </lineage>
</organism>
<proteinExistence type="predicted"/>
<gene>
    <name evidence="1" type="ORF">G5S42_43640</name>
</gene>
<name>A0A7Y6N563_9BURK</name>
<dbReference type="Proteomes" id="UP000594380">
    <property type="component" value="Unassembled WGS sequence"/>
</dbReference>
<dbReference type="GeneID" id="301107177"/>
<accession>A0A7Y6N563</accession>
<reference evidence="1 2" key="1">
    <citation type="submission" date="2020-02" db="EMBL/GenBank/DDBJ databases">
        <title>Paraburkholderia simonii sp. nov. and Paraburkholderia youngii sp. nov. Brazilian and Mexican Mimosa-associated rhizobia.</title>
        <authorList>
            <person name="Mavima L."/>
            <person name="Beukes C.W."/>
            <person name="Chan W.Y."/>
            <person name="Palmer M."/>
            <person name="De Meyer S.E."/>
            <person name="James E.K."/>
            <person name="Venter S.N."/>
            <person name="Steenkamp E.T."/>
        </authorList>
    </citation>
    <scope>NUCLEOTIDE SEQUENCE [LARGE SCALE GENOMIC DNA]</scope>
    <source>
        <strain evidence="1 2">JPY169</strain>
    </source>
</reference>
<dbReference type="RefSeq" id="WP_176112718.1">
    <property type="nucleotide sequence ID" value="NZ_JAALDK010000004.1"/>
</dbReference>
<evidence type="ECO:0000313" key="2">
    <source>
        <dbReference type="Proteomes" id="UP000594380"/>
    </source>
</evidence>
<dbReference type="AlphaFoldDB" id="A0A7Y6N563"/>
<comment type="caution">
    <text evidence="1">The sequence shown here is derived from an EMBL/GenBank/DDBJ whole genome shotgun (WGS) entry which is preliminary data.</text>
</comment>
<evidence type="ECO:0000313" key="1">
    <source>
        <dbReference type="EMBL" id="NUY06215.1"/>
    </source>
</evidence>